<evidence type="ECO:0000313" key="2">
    <source>
        <dbReference type="EMBL" id="VVB10800.1"/>
    </source>
</evidence>
<protein>
    <submittedName>
        <fullName evidence="2">Uncharacterized protein</fullName>
    </submittedName>
</protein>
<keyword evidence="3" id="KW-1185">Reference proteome</keyword>
<feature type="compositionally biased region" description="Basic and acidic residues" evidence="1">
    <location>
        <begin position="37"/>
        <end position="48"/>
    </location>
</feature>
<dbReference type="Proteomes" id="UP000489600">
    <property type="component" value="Unassembled WGS sequence"/>
</dbReference>
<organism evidence="2 3">
    <name type="scientific">Arabis nemorensis</name>
    <dbReference type="NCBI Taxonomy" id="586526"/>
    <lineage>
        <taxon>Eukaryota</taxon>
        <taxon>Viridiplantae</taxon>
        <taxon>Streptophyta</taxon>
        <taxon>Embryophyta</taxon>
        <taxon>Tracheophyta</taxon>
        <taxon>Spermatophyta</taxon>
        <taxon>Magnoliopsida</taxon>
        <taxon>eudicotyledons</taxon>
        <taxon>Gunneridae</taxon>
        <taxon>Pentapetalae</taxon>
        <taxon>rosids</taxon>
        <taxon>malvids</taxon>
        <taxon>Brassicales</taxon>
        <taxon>Brassicaceae</taxon>
        <taxon>Arabideae</taxon>
        <taxon>Arabis</taxon>
    </lineage>
</organism>
<comment type="caution">
    <text evidence="2">The sequence shown here is derived from an EMBL/GenBank/DDBJ whole genome shotgun (WGS) entry which is preliminary data.</text>
</comment>
<sequence length="100" mass="11597">MRSRYQLLQKDSKKPLVSSRKISWVKDQSLVAYRLEDREAKQTGRNEEASTMPQKKKARTCKARSANKQSEMLSPVPPYHKSSDVPEDLQHKRILQPCSK</sequence>
<feature type="region of interest" description="Disordered" evidence="1">
    <location>
        <begin position="37"/>
        <end position="100"/>
    </location>
</feature>
<feature type="compositionally biased region" description="Basic and acidic residues" evidence="1">
    <location>
        <begin position="81"/>
        <end position="91"/>
    </location>
</feature>
<evidence type="ECO:0000256" key="1">
    <source>
        <dbReference type="SAM" id="MobiDB-lite"/>
    </source>
</evidence>
<dbReference type="AlphaFoldDB" id="A0A565CAS8"/>
<reference evidence="2" key="1">
    <citation type="submission" date="2019-07" db="EMBL/GenBank/DDBJ databases">
        <authorList>
            <person name="Dittberner H."/>
        </authorList>
    </citation>
    <scope>NUCLEOTIDE SEQUENCE [LARGE SCALE GENOMIC DNA]</scope>
</reference>
<evidence type="ECO:0000313" key="3">
    <source>
        <dbReference type="Proteomes" id="UP000489600"/>
    </source>
</evidence>
<accession>A0A565CAS8</accession>
<dbReference type="EMBL" id="CABITT030000007">
    <property type="protein sequence ID" value="VVB10800.1"/>
    <property type="molecule type" value="Genomic_DNA"/>
</dbReference>
<name>A0A565CAS8_9BRAS</name>
<gene>
    <name evidence="2" type="ORF">ANE_LOCUS21244</name>
</gene>
<proteinExistence type="predicted"/>